<dbReference type="InterPro" id="IPR052820">
    <property type="entry name" value="PhiA_domain"/>
</dbReference>
<dbReference type="AlphaFoldDB" id="A0A9P4MAP5"/>
<protein>
    <submittedName>
        <fullName evidence="2">Uncharacterized protein</fullName>
    </submittedName>
</protein>
<proteinExistence type="predicted"/>
<comment type="caution">
    <text evidence="2">The sequence shown here is derived from an EMBL/GenBank/DDBJ whole genome shotgun (WGS) entry which is preliminary data.</text>
</comment>
<dbReference type="PANTHER" id="PTHR42047">
    <property type="entry name" value="PROTEIN, PUTATIVE (AFU_ORTHOLOGUE AFUA_6G03560)-RELATED"/>
    <property type="match status" value="1"/>
</dbReference>
<evidence type="ECO:0000313" key="3">
    <source>
        <dbReference type="Proteomes" id="UP000799772"/>
    </source>
</evidence>
<reference evidence="2" key="1">
    <citation type="journal article" date="2020" name="Stud. Mycol.">
        <title>101 Dothideomycetes genomes: a test case for predicting lifestyles and emergence of pathogens.</title>
        <authorList>
            <person name="Haridas S."/>
            <person name="Albert R."/>
            <person name="Binder M."/>
            <person name="Bloem J."/>
            <person name="Labutti K."/>
            <person name="Salamov A."/>
            <person name="Andreopoulos B."/>
            <person name="Baker S."/>
            <person name="Barry K."/>
            <person name="Bills G."/>
            <person name="Bluhm B."/>
            <person name="Cannon C."/>
            <person name="Castanera R."/>
            <person name="Culley D."/>
            <person name="Daum C."/>
            <person name="Ezra D."/>
            <person name="Gonzalez J."/>
            <person name="Henrissat B."/>
            <person name="Kuo A."/>
            <person name="Liang C."/>
            <person name="Lipzen A."/>
            <person name="Lutzoni F."/>
            <person name="Magnuson J."/>
            <person name="Mondo S."/>
            <person name="Nolan M."/>
            <person name="Ohm R."/>
            <person name="Pangilinan J."/>
            <person name="Park H.-J."/>
            <person name="Ramirez L."/>
            <person name="Alfaro M."/>
            <person name="Sun H."/>
            <person name="Tritt A."/>
            <person name="Yoshinaga Y."/>
            <person name="Zwiers L.-H."/>
            <person name="Turgeon B."/>
            <person name="Goodwin S."/>
            <person name="Spatafora J."/>
            <person name="Crous P."/>
            <person name="Grigoriev I."/>
        </authorList>
    </citation>
    <scope>NUCLEOTIDE SEQUENCE</scope>
    <source>
        <strain evidence="2">CBS 133067</strain>
    </source>
</reference>
<dbReference type="Proteomes" id="UP000799772">
    <property type="component" value="Unassembled WGS sequence"/>
</dbReference>
<gene>
    <name evidence="2" type="ORF">NA57DRAFT_70464</name>
</gene>
<keyword evidence="1" id="KW-0732">Signal</keyword>
<dbReference type="PANTHER" id="PTHR42047:SF1">
    <property type="entry name" value="PROTEIN, PUTATIVE (AFU_ORTHOLOGUE AFUA_6G03560)-RELATED"/>
    <property type="match status" value="1"/>
</dbReference>
<dbReference type="EMBL" id="ML978121">
    <property type="protein sequence ID" value="KAF2104248.1"/>
    <property type="molecule type" value="Genomic_DNA"/>
</dbReference>
<name>A0A9P4MAP5_9PEZI</name>
<evidence type="ECO:0000256" key="1">
    <source>
        <dbReference type="SAM" id="SignalP"/>
    </source>
</evidence>
<organism evidence="2 3">
    <name type="scientific">Rhizodiscina lignyota</name>
    <dbReference type="NCBI Taxonomy" id="1504668"/>
    <lineage>
        <taxon>Eukaryota</taxon>
        <taxon>Fungi</taxon>
        <taxon>Dikarya</taxon>
        <taxon>Ascomycota</taxon>
        <taxon>Pezizomycotina</taxon>
        <taxon>Dothideomycetes</taxon>
        <taxon>Pleosporomycetidae</taxon>
        <taxon>Aulographales</taxon>
        <taxon>Rhizodiscinaceae</taxon>
        <taxon>Rhizodiscina</taxon>
    </lineage>
</organism>
<evidence type="ECO:0000313" key="2">
    <source>
        <dbReference type="EMBL" id="KAF2104248.1"/>
    </source>
</evidence>
<keyword evidence="3" id="KW-1185">Reference proteome</keyword>
<dbReference type="OrthoDB" id="5430620at2759"/>
<sequence>MILLSSSIIAQLMCLPLALAQDTYRLVSRAQNNTLSNQYTLTAYASHNTTLNGLKINWGGALNLFQANVSTYCPFVGNQSSLCPNGTDTVFVGTLYPDSEVPGGQDLYVNVDGLISITVQHSHSFPPGSWPEYYGWTWTPLLKPTGQTAKQLPGCPRNNDLYNCDIPSGYFDFKAPNATRGGVMACPNEYNTNVTSVYAVTPEFNRTGCVELVGMGTHNYTGPTPPVWSY</sequence>
<accession>A0A9P4MAP5</accession>
<feature type="signal peptide" evidence="1">
    <location>
        <begin position="1"/>
        <end position="20"/>
    </location>
</feature>
<feature type="chain" id="PRO_5040180622" evidence="1">
    <location>
        <begin position="21"/>
        <end position="230"/>
    </location>
</feature>